<accession>A0A3N4L866</accession>
<dbReference type="InParanoid" id="A0A3N4L866"/>
<dbReference type="EMBL" id="ML121598">
    <property type="protein sequence ID" value="RPB19087.1"/>
    <property type="molecule type" value="Genomic_DNA"/>
</dbReference>
<proteinExistence type="predicted"/>
<keyword evidence="2" id="KW-1185">Reference proteome</keyword>
<dbReference type="Proteomes" id="UP000267821">
    <property type="component" value="Unassembled WGS sequence"/>
</dbReference>
<evidence type="ECO:0000313" key="1">
    <source>
        <dbReference type="EMBL" id="RPB19087.1"/>
    </source>
</evidence>
<sequence length="219" mass="24891">MSKKGKGLFFPIQPHWNKDKLAVIIDGKAYRSLESYNIWETKETTKGLIDAVARGSLLIDHNTTVPDSVSNSPDPNPYTSDQQALKTEMQAQALEPKLQDPDLEAVTEQDIPPTSFLEKQLTRLNLYMEEEREIKEAEATDILTQIDKSHESLSKKTQEGFQVIFKIVEANHQQIQALTRAFSHLNDHVSKQLIPTRVGKYNPYPKVLVKHADQRGEEV</sequence>
<reference evidence="1 2" key="1">
    <citation type="journal article" date="2018" name="Nat. Ecol. Evol.">
        <title>Pezizomycetes genomes reveal the molecular basis of ectomycorrhizal truffle lifestyle.</title>
        <authorList>
            <person name="Murat C."/>
            <person name="Payen T."/>
            <person name="Noel B."/>
            <person name="Kuo A."/>
            <person name="Morin E."/>
            <person name="Chen J."/>
            <person name="Kohler A."/>
            <person name="Krizsan K."/>
            <person name="Balestrini R."/>
            <person name="Da Silva C."/>
            <person name="Montanini B."/>
            <person name="Hainaut M."/>
            <person name="Levati E."/>
            <person name="Barry K.W."/>
            <person name="Belfiori B."/>
            <person name="Cichocki N."/>
            <person name="Clum A."/>
            <person name="Dockter R.B."/>
            <person name="Fauchery L."/>
            <person name="Guy J."/>
            <person name="Iotti M."/>
            <person name="Le Tacon F."/>
            <person name="Lindquist E.A."/>
            <person name="Lipzen A."/>
            <person name="Malagnac F."/>
            <person name="Mello A."/>
            <person name="Molinier V."/>
            <person name="Miyauchi S."/>
            <person name="Poulain J."/>
            <person name="Riccioni C."/>
            <person name="Rubini A."/>
            <person name="Sitrit Y."/>
            <person name="Splivallo R."/>
            <person name="Traeger S."/>
            <person name="Wang M."/>
            <person name="Zifcakova L."/>
            <person name="Wipf D."/>
            <person name="Zambonelli A."/>
            <person name="Paolocci F."/>
            <person name="Nowrousian M."/>
            <person name="Ottonello S."/>
            <person name="Baldrian P."/>
            <person name="Spatafora J.W."/>
            <person name="Henrissat B."/>
            <person name="Nagy L.G."/>
            <person name="Aury J.M."/>
            <person name="Wincker P."/>
            <person name="Grigoriev I.V."/>
            <person name="Bonfante P."/>
            <person name="Martin F.M."/>
        </authorList>
    </citation>
    <scope>NUCLEOTIDE SEQUENCE [LARGE SCALE GENOMIC DNA]</scope>
    <source>
        <strain evidence="1 2">ATCC MYA-4762</strain>
    </source>
</reference>
<evidence type="ECO:0000313" key="2">
    <source>
        <dbReference type="Proteomes" id="UP000267821"/>
    </source>
</evidence>
<dbReference type="AlphaFoldDB" id="A0A3N4L866"/>
<organism evidence="1 2">
    <name type="scientific">Terfezia boudieri ATCC MYA-4762</name>
    <dbReference type="NCBI Taxonomy" id="1051890"/>
    <lineage>
        <taxon>Eukaryota</taxon>
        <taxon>Fungi</taxon>
        <taxon>Dikarya</taxon>
        <taxon>Ascomycota</taxon>
        <taxon>Pezizomycotina</taxon>
        <taxon>Pezizomycetes</taxon>
        <taxon>Pezizales</taxon>
        <taxon>Pezizaceae</taxon>
        <taxon>Terfezia</taxon>
    </lineage>
</organism>
<protein>
    <submittedName>
        <fullName evidence="1">Uncharacterized protein</fullName>
    </submittedName>
</protein>
<name>A0A3N4L866_9PEZI</name>
<gene>
    <name evidence="1" type="ORF">L211DRAFT_853496</name>
</gene>